<accession>A0A9P9YKT4</accession>
<keyword evidence="11" id="KW-1185">Reference proteome</keyword>
<evidence type="ECO:0000259" key="9">
    <source>
        <dbReference type="PROSITE" id="PS51837"/>
    </source>
</evidence>
<sequence>MDNGPPPSYQEATGWDPNISANESTRAVTTEETLGRTSTHMLCPSCHAEILTTTITRAGVLTYVASYFICLFSFGLGCCLYPFFIDDCKVVHHYCPNCKESLGQSADLDLD</sequence>
<dbReference type="PROSITE" id="PS51837">
    <property type="entry name" value="LITAF"/>
    <property type="match status" value="1"/>
</dbReference>
<dbReference type="AlphaFoldDB" id="A0A9P9YKT4"/>
<keyword evidence="5" id="KW-0479">Metal-binding</keyword>
<keyword evidence="8" id="KW-1133">Transmembrane helix</keyword>
<evidence type="ECO:0000313" key="10">
    <source>
        <dbReference type="EMBL" id="KAI8038823.1"/>
    </source>
</evidence>
<organism evidence="10 11">
    <name type="scientific">Drosophila gunungcola</name>
    <name type="common">fruit fly</name>
    <dbReference type="NCBI Taxonomy" id="103775"/>
    <lineage>
        <taxon>Eukaryota</taxon>
        <taxon>Metazoa</taxon>
        <taxon>Ecdysozoa</taxon>
        <taxon>Arthropoda</taxon>
        <taxon>Hexapoda</taxon>
        <taxon>Insecta</taxon>
        <taxon>Pterygota</taxon>
        <taxon>Neoptera</taxon>
        <taxon>Endopterygota</taxon>
        <taxon>Diptera</taxon>
        <taxon>Brachycera</taxon>
        <taxon>Muscomorpha</taxon>
        <taxon>Ephydroidea</taxon>
        <taxon>Drosophilidae</taxon>
        <taxon>Drosophila</taxon>
        <taxon>Sophophora</taxon>
    </lineage>
</organism>
<protein>
    <recommendedName>
        <fullName evidence="9">LITAF domain-containing protein</fullName>
    </recommendedName>
</protein>
<dbReference type="Proteomes" id="UP001059596">
    <property type="component" value="Unassembled WGS sequence"/>
</dbReference>
<dbReference type="GO" id="GO:0005765">
    <property type="term" value="C:lysosomal membrane"/>
    <property type="evidence" value="ECO:0007669"/>
    <property type="project" value="UniProtKB-SubCell"/>
</dbReference>
<dbReference type="InterPro" id="IPR006629">
    <property type="entry name" value="LITAF"/>
</dbReference>
<dbReference type="EMBL" id="JAMKOV010000007">
    <property type="protein sequence ID" value="KAI8038823.1"/>
    <property type="molecule type" value="Genomic_DNA"/>
</dbReference>
<comment type="similarity">
    <text evidence="4">Belongs to the CDIP1/LITAF family.</text>
</comment>
<keyword evidence="6" id="KW-0862">Zinc</keyword>
<evidence type="ECO:0000256" key="4">
    <source>
        <dbReference type="ARBA" id="ARBA00005975"/>
    </source>
</evidence>
<dbReference type="InterPro" id="IPR037519">
    <property type="entry name" value="LITAF_fam"/>
</dbReference>
<keyword evidence="7 8" id="KW-0472">Membrane</keyword>
<evidence type="ECO:0000256" key="5">
    <source>
        <dbReference type="ARBA" id="ARBA00022723"/>
    </source>
</evidence>
<dbReference type="PANTHER" id="PTHR23292">
    <property type="entry name" value="LIPOPOLYSACCHARIDE-INDUCED TUMOR NECROSIS FACTOR-ALPHA FACTOR"/>
    <property type="match status" value="1"/>
</dbReference>
<dbReference type="Pfam" id="PF10601">
    <property type="entry name" value="zf-LITAF-like"/>
    <property type="match status" value="1"/>
</dbReference>
<evidence type="ECO:0000256" key="6">
    <source>
        <dbReference type="ARBA" id="ARBA00022833"/>
    </source>
</evidence>
<evidence type="ECO:0000256" key="3">
    <source>
        <dbReference type="ARBA" id="ARBA00004630"/>
    </source>
</evidence>
<name>A0A9P9YKT4_9MUSC</name>
<dbReference type="OrthoDB" id="5599753at2759"/>
<evidence type="ECO:0000256" key="8">
    <source>
        <dbReference type="SAM" id="Phobius"/>
    </source>
</evidence>
<dbReference type="GO" id="GO:0031902">
    <property type="term" value="C:late endosome membrane"/>
    <property type="evidence" value="ECO:0007669"/>
    <property type="project" value="UniProtKB-SubCell"/>
</dbReference>
<dbReference type="SMART" id="SM00714">
    <property type="entry name" value="LITAF"/>
    <property type="match status" value="1"/>
</dbReference>
<feature type="transmembrane region" description="Helical" evidence="8">
    <location>
        <begin position="60"/>
        <end position="84"/>
    </location>
</feature>
<evidence type="ECO:0000313" key="11">
    <source>
        <dbReference type="Proteomes" id="UP001059596"/>
    </source>
</evidence>
<evidence type="ECO:0000256" key="1">
    <source>
        <dbReference type="ARBA" id="ARBA00004414"/>
    </source>
</evidence>
<evidence type="ECO:0000256" key="7">
    <source>
        <dbReference type="ARBA" id="ARBA00023136"/>
    </source>
</evidence>
<feature type="domain" description="LITAF" evidence="9">
    <location>
        <begin position="23"/>
        <end position="107"/>
    </location>
</feature>
<evidence type="ECO:0000256" key="2">
    <source>
        <dbReference type="ARBA" id="ARBA00004481"/>
    </source>
</evidence>
<dbReference type="GO" id="GO:0008270">
    <property type="term" value="F:zinc ion binding"/>
    <property type="evidence" value="ECO:0007669"/>
    <property type="project" value="TreeGrafter"/>
</dbReference>
<proteinExistence type="inferred from homology"/>
<reference evidence="10" key="1">
    <citation type="journal article" date="2023" name="Genome Biol. Evol.">
        <title>Long-read-based Genome Assembly of Drosophila gunungcola Reveals Fewer Chemosensory Genes in Flower-breeding Species.</title>
        <authorList>
            <person name="Negi A."/>
            <person name="Liao B.Y."/>
            <person name="Yeh S.D."/>
        </authorList>
    </citation>
    <scope>NUCLEOTIDE SEQUENCE</scope>
    <source>
        <strain evidence="10">Sukarami</strain>
    </source>
</reference>
<comment type="subcellular location">
    <subcellularLocation>
        <location evidence="2">Endosome membrane</location>
        <topology evidence="2">Peripheral membrane protein</topology>
    </subcellularLocation>
    <subcellularLocation>
        <location evidence="1">Late endosome membrane</location>
    </subcellularLocation>
    <subcellularLocation>
        <location evidence="3">Lysosome membrane</location>
        <topology evidence="3">Peripheral membrane protein</topology>
        <orientation evidence="3">Cytoplasmic side</orientation>
    </subcellularLocation>
</comment>
<gene>
    <name evidence="10" type="ORF">M5D96_008732</name>
</gene>
<dbReference type="PANTHER" id="PTHR23292:SF6">
    <property type="entry name" value="FI16602P1-RELATED"/>
    <property type="match status" value="1"/>
</dbReference>
<keyword evidence="8" id="KW-0812">Transmembrane</keyword>
<comment type="caution">
    <text evidence="10">The sequence shown here is derived from an EMBL/GenBank/DDBJ whole genome shotgun (WGS) entry which is preliminary data.</text>
</comment>